<dbReference type="OrthoDB" id="38758at10239"/>
<gene>
    <name evidence="1" type="ORF">MP1_gp0227</name>
</gene>
<accession>A0A192YAG6</accession>
<dbReference type="EMBL" id="KX078569">
    <property type="protein sequence ID" value="ANM46493.1"/>
    <property type="molecule type" value="Genomic_DNA"/>
</dbReference>
<organism evidence="1 2">
    <name type="scientific">Morganella phage vB_MmoM_MP1</name>
    <dbReference type="NCBI Taxonomy" id="1852628"/>
    <lineage>
        <taxon>Viruses</taxon>
        <taxon>Duplodnaviria</taxon>
        <taxon>Heunggongvirae</taxon>
        <taxon>Uroviricota</taxon>
        <taxon>Caudoviricetes</taxon>
        <taxon>Pantevenvirales</taxon>
        <taxon>Straboviridae</taxon>
        <taxon>Gualtarvirus</taxon>
        <taxon>Gualtarvirus mp1</taxon>
    </lineage>
</organism>
<name>A0A192YAG6_9CAUD</name>
<keyword evidence="2" id="KW-1185">Reference proteome</keyword>
<reference evidence="1 2" key="1">
    <citation type="submission" date="2016-04" db="EMBL/GenBank/DDBJ databases">
        <title>Comparative genomics of Morganella phages MP1 and MP2 define new clades among the T4 and T7-like Viruses.</title>
        <authorList>
            <person name="Pinto G."/>
            <person name="Oliveira A."/>
            <person name="Malgorzata L."/>
            <person name="Kropinski A."/>
            <person name="Azeredo J."/>
        </authorList>
    </citation>
    <scope>NUCLEOTIDE SEQUENCE [LARGE SCALE GENOMIC DNA]</scope>
</reference>
<protein>
    <submittedName>
        <fullName evidence="1">Uncharacterized protein</fullName>
    </submittedName>
</protein>
<dbReference type="GeneID" id="29059258"/>
<proteinExistence type="predicted"/>
<dbReference type="Proteomes" id="UP000203816">
    <property type="component" value="Segment"/>
</dbReference>
<evidence type="ECO:0000313" key="1">
    <source>
        <dbReference type="EMBL" id="ANM46493.1"/>
    </source>
</evidence>
<dbReference type="KEGG" id="vg:29059258"/>
<dbReference type="RefSeq" id="YP_009280085.1">
    <property type="nucleotide sequence ID" value="NC_031020.1"/>
</dbReference>
<evidence type="ECO:0000313" key="2">
    <source>
        <dbReference type="Proteomes" id="UP000203816"/>
    </source>
</evidence>
<sequence length="164" mass="18745">MEYYVNDASYVEGIQDPTFKKYAKISSSKRADVKNKPMFTPVILWDLQASGSIYGVIIKLPGISYQSVEFEKPMSFDLWEKFMIPVEDYVPYSEDINAQNIDKLRELISEYGKLCEITALMKSQASEMMESNPIGGAKLYKKAGSMVTPVKRELFELVEKLELK</sequence>